<evidence type="ECO:0000313" key="1">
    <source>
        <dbReference type="EMBL" id="KAH7989728.1"/>
    </source>
</evidence>
<comment type="caution">
    <text evidence="1">The sequence shown here is derived from an EMBL/GenBank/DDBJ whole genome shotgun (WGS) entry which is preliminary data.</text>
</comment>
<reference evidence="1" key="1">
    <citation type="submission" date="2021-08" db="EMBL/GenBank/DDBJ databases">
        <title>The first chromosome-level gecko genome reveals the dynamic sex chromosomes of Neotropical dwarf geckos (Sphaerodactylidae: Sphaerodactylus).</title>
        <authorList>
            <person name="Pinto B.J."/>
            <person name="Keating S.E."/>
            <person name="Gamble T."/>
        </authorList>
    </citation>
    <scope>NUCLEOTIDE SEQUENCE</scope>
    <source>
        <strain evidence="1">TG3544</strain>
    </source>
</reference>
<accession>A0ACB8EC02</accession>
<keyword evidence="2" id="KW-1185">Reference proteome</keyword>
<organism evidence="1 2">
    <name type="scientific">Sphaerodactylus townsendi</name>
    <dbReference type="NCBI Taxonomy" id="933632"/>
    <lineage>
        <taxon>Eukaryota</taxon>
        <taxon>Metazoa</taxon>
        <taxon>Chordata</taxon>
        <taxon>Craniata</taxon>
        <taxon>Vertebrata</taxon>
        <taxon>Euteleostomi</taxon>
        <taxon>Lepidosauria</taxon>
        <taxon>Squamata</taxon>
        <taxon>Bifurcata</taxon>
        <taxon>Gekkota</taxon>
        <taxon>Sphaerodactylidae</taxon>
        <taxon>Sphaerodactylus</taxon>
    </lineage>
</organism>
<sequence length="74" mass="8250">MQLKARVHMGTGSPLERTASEPSIRLHPESQAKPWQSISGWRQQNISKQMEGQTAWQPSDDLIAPPGKAKENNT</sequence>
<proteinExistence type="predicted"/>
<name>A0ACB8EC02_9SAUR</name>
<evidence type="ECO:0000313" key="2">
    <source>
        <dbReference type="Proteomes" id="UP000827872"/>
    </source>
</evidence>
<gene>
    <name evidence="1" type="ORF">K3G42_013987</name>
</gene>
<dbReference type="Proteomes" id="UP000827872">
    <property type="component" value="Linkage Group LG14"/>
</dbReference>
<dbReference type="EMBL" id="CM037627">
    <property type="protein sequence ID" value="KAH7989728.1"/>
    <property type="molecule type" value="Genomic_DNA"/>
</dbReference>
<protein>
    <submittedName>
        <fullName evidence="1">Uncharacterized protein</fullName>
    </submittedName>
</protein>